<organism evidence="2 3">
    <name type="scientific">Colletotrichum liriopes</name>
    <dbReference type="NCBI Taxonomy" id="708192"/>
    <lineage>
        <taxon>Eukaryota</taxon>
        <taxon>Fungi</taxon>
        <taxon>Dikarya</taxon>
        <taxon>Ascomycota</taxon>
        <taxon>Pezizomycotina</taxon>
        <taxon>Sordariomycetes</taxon>
        <taxon>Hypocreomycetidae</taxon>
        <taxon>Glomerellales</taxon>
        <taxon>Glomerellaceae</taxon>
        <taxon>Colletotrichum</taxon>
        <taxon>Colletotrichum spaethianum species complex</taxon>
    </lineage>
</organism>
<gene>
    <name evidence="2" type="ORF">ColLi_12186</name>
</gene>
<sequence length="289" mass="31548">MKHLLEGHKTLCDLRVDSDGARGRLLSIATGGSTKTNVVLNTTPTASQSLKRQVEVDHHSPIAAKRVRLLPLSSQSSKTVSPDASTLPWQSDSLRGKLDAIYEQIAQLGDRPTTDWAGLEEELQSQKQSLRAAEASREDTTTRLAALEEELGQLKTSLASAEQGHALASQWANGILELSNNILSSAAQVRPPSTSSSTFQRHRDAHDLIITSVQRETAHDVEEATRRVRQAEEGICKVRWQVNGAEAAVLGRTRSVASANMACDNHRRYEHLRKATLALIGPMAGTRQE</sequence>
<dbReference type="Proteomes" id="UP001055172">
    <property type="component" value="Unassembled WGS sequence"/>
</dbReference>
<protein>
    <submittedName>
        <fullName evidence="2">Uncharacterized protein</fullName>
    </submittedName>
</protein>
<keyword evidence="3" id="KW-1185">Reference proteome</keyword>
<accession>A0AA37H0H9</accession>
<comment type="caution">
    <text evidence="2">The sequence shown here is derived from an EMBL/GenBank/DDBJ whole genome shotgun (WGS) entry which is preliminary data.</text>
</comment>
<dbReference type="EMBL" id="BPPX01000040">
    <property type="protein sequence ID" value="GJC89348.1"/>
    <property type="molecule type" value="Genomic_DNA"/>
</dbReference>
<keyword evidence="1" id="KW-0175">Coiled coil</keyword>
<evidence type="ECO:0000313" key="2">
    <source>
        <dbReference type="EMBL" id="GJC89348.1"/>
    </source>
</evidence>
<proteinExistence type="predicted"/>
<evidence type="ECO:0000256" key="1">
    <source>
        <dbReference type="SAM" id="Coils"/>
    </source>
</evidence>
<name>A0AA37H0H9_9PEZI</name>
<reference evidence="2 3" key="1">
    <citation type="submission" date="2021-07" db="EMBL/GenBank/DDBJ databases">
        <title>Genome data of Colletotrichum spaethianum.</title>
        <authorList>
            <person name="Utami Y.D."/>
            <person name="Hiruma K."/>
        </authorList>
    </citation>
    <scope>NUCLEOTIDE SEQUENCE [LARGE SCALE GENOMIC DNA]</scope>
    <source>
        <strain evidence="2 3">MAFF 242679</strain>
    </source>
</reference>
<feature type="coiled-coil region" evidence="1">
    <location>
        <begin position="116"/>
        <end position="164"/>
    </location>
</feature>
<evidence type="ECO:0000313" key="3">
    <source>
        <dbReference type="Proteomes" id="UP001055172"/>
    </source>
</evidence>
<dbReference type="AlphaFoldDB" id="A0AA37H0H9"/>